<reference evidence="3" key="1">
    <citation type="journal article" date="2019" name="Int. J. Syst. Evol. Microbiol.">
        <title>The Global Catalogue of Microorganisms (GCM) 10K type strain sequencing project: providing services to taxonomists for standard genome sequencing and annotation.</title>
        <authorList>
            <consortium name="The Broad Institute Genomics Platform"/>
            <consortium name="The Broad Institute Genome Sequencing Center for Infectious Disease"/>
            <person name="Wu L."/>
            <person name="Ma J."/>
        </authorList>
    </citation>
    <scope>NUCLEOTIDE SEQUENCE [LARGE SCALE GENOMIC DNA]</scope>
    <source>
        <strain evidence="3">JCM 14718</strain>
    </source>
</reference>
<dbReference type="NCBIfam" id="TIGR03815">
    <property type="entry name" value="CpaE_hom_Actino"/>
    <property type="match status" value="1"/>
</dbReference>
<evidence type="ECO:0000259" key="1">
    <source>
        <dbReference type="Pfam" id="PF26563"/>
    </source>
</evidence>
<dbReference type="InterPro" id="IPR050625">
    <property type="entry name" value="ParA/MinD_ATPase"/>
</dbReference>
<keyword evidence="3" id="KW-1185">Reference proteome</keyword>
<dbReference type="Pfam" id="PF06564">
    <property type="entry name" value="CBP_BcsQ"/>
    <property type="match status" value="1"/>
</dbReference>
<evidence type="ECO:0000313" key="2">
    <source>
        <dbReference type="EMBL" id="GAA1658639.1"/>
    </source>
</evidence>
<gene>
    <name evidence="2" type="ORF">GCM10009765_05050</name>
</gene>
<evidence type="ECO:0000313" key="3">
    <source>
        <dbReference type="Proteomes" id="UP001500618"/>
    </source>
</evidence>
<proteinExistence type="predicted"/>
<dbReference type="PANTHER" id="PTHR43384">
    <property type="entry name" value="SEPTUM SITE-DETERMINING PROTEIN MIND HOMOLOG, CHLOROPLASTIC-RELATED"/>
    <property type="match status" value="1"/>
</dbReference>
<dbReference type="Gene3D" id="3.40.50.300">
    <property type="entry name" value="P-loop containing nucleotide triphosphate hydrolases"/>
    <property type="match status" value="1"/>
</dbReference>
<protein>
    <submittedName>
        <fullName evidence="2">Septum formation initiator</fullName>
    </submittedName>
</protein>
<dbReference type="Pfam" id="PF26563">
    <property type="entry name" value="Rv3660c_N"/>
    <property type="match status" value="1"/>
</dbReference>
<dbReference type="EMBL" id="BAAANY010000001">
    <property type="protein sequence ID" value="GAA1658639.1"/>
    <property type="molecule type" value="Genomic_DNA"/>
</dbReference>
<comment type="caution">
    <text evidence="2">The sequence shown here is derived from an EMBL/GenBank/DDBJ whole genome shotgun (WGS) entry which is preliminary data.</text>
</comment>
<dbReference type="SUPFAM" id="SSF52540">
    <property type="entry name" value="P-loop containing nucleoside triphosphate hydrolases"/>
    <property type="match status" value="1"/>
</dbReference>
<sequence>MLESAVPRRTADPWLTELTHRPLLVFESSALLDDMLRLAAAACTETDVVRDAPAALPHWKSAPLVVLDATAAELCAEARFPRREQVVVVTDRTDDSRAWDAAARLGADHVMPLPASQSWLVDRMAAISAGPSADGRVVSVVGGRGGAGATVLAAGLAVTALRAGLRPLLVDADPLGGGIDLALGGEETAGLRWPDLTGQPPGGRLNAPSLLKALPRVGELCVLSWDRSDVLEVDPAAVRAVLEAGRRGRDLVVVDLPRRPDEATTAAVQASDTVLLVVPAEVRGCAAAARMAKVVQPHCSDLRVVVRGPAPAGLRSRDLGRALGLPLAGVLRPEPGLAAALERGEPPAGRGAGPLAEVCRSLLSTLDMLPMEVAA</sequence>
<dbReference type="InterPro" id="IPR027417">
    <property type="entry name" value="P-loop_NTPase"/>
</dbReference>
<name>A0ABP4RQ09_9ACTN</name>
<accession>A0ABP4RQ09</accession>
<organism evidence="2 3">
    <name type="scientific">Fodinicola feengrottensis</name>
    <dbReference type="NCBI Taxonomy" id="435914"/>
    <lineage>
        <taxon>Bacteria</taxon>
        <taxon>Bacillati</taxon>
        <taxon>Actinomycetota</taxon>
        <taxon>Actinomycetes</taxon>
        <taxon>Mycobacteriales</taxon>
        <taxon>Fodinicola</taxon>
    </lineage>
</organism>
<dbReference type="InterPro" id="IPR017746">
    <property type="entry name" value="Cellulose_synthase_operon_BcsQ"/>
</dbReference>
<dbReference type="PANTHER" id="PTHR43384:SF11">
    <property type="entry name" value="SEPTUM SITE DETERMINING PROTEIN"/>
    <property type="match status" value="1"/>
</dbReference>
<dbReference type="Proteomes" id="UP001500618">
    <property type="component" value="Unassembled WGS sequence"/>
</dbReference>
<dbReference type="InterPro" id="IPR022521">
    <property type="entry name" value="Rv3660c"/>
</dbReference>
<dbReference type="InterPro" id="IPR059050">
    <property type="entry name" value="Rv3660c_N"/>
</dbReference>
<feature type="domain" description="Rv3660c-like CheY-like N-terminal" evidence="1">
    <location>
        <begin position="26"/>
        <end position="131"/>
    </location>
</feature>